<proteinExistence type="predicted"/>
<evidence type="ECO:0000313" key="2">
    <source>
        <dbReference type="Proteomes" id="UP000275078"/>
    </source>
</evidence>
<organism evidence="1 2">
    <name type="scientific">Ascobolus immersus RN42</name>
    <dbReference type="NCBI Taxonomy" id="1160509"/>
    <lineage>
        <taxon>Eukaryota</taxon>
        <taxon>Fungi</taxon>
        <taxon>Dikarya</taxon>
        <taxon>Ascomycota</taxon>
        <taxon>Pezizomycotina</taxon>
        <taxon>Pezizomycetes</taxon>
        <taxon>Pezizales</taxon>
        <taxon>Ascobolaceae</taxon>
        <taxon>Ascobolus</taxon>
    </lineage>
</organism>
<name>A0A3N4HSN2_ASCIM</name>
<sequence>MSKPERHANISEETVVIEDDEKVDLCSSCGLSLAGARKAEKVVYDLKCQHGYHGGCLKKETGLVSPLAVVKTTPNRKQQPAIDPDDKFSLEQIEQMRLSVFYSVYQGARLSTLQAKMDKLLKDPTQKLGRTFEWAEGIAETVLWENDAFADYGKLQLVVGSSGVHSFGLTHILLGKKESLAGWGINDPLPFLLKVLEQRPRYKILGGTYYLEVGCLPPRFNKDGSLSVWKEKPRFIHVIPGRKNRRGQIITMIPITGEPLSEDLDPDYV</sequence>
<evidence type="ECO:0000313" key="1">
    <source>
        <dbReference type="EMBL" id="RPA74810.1"/>
    </source>
</evidence>
<accession>A0A3N4HSN2</accession>
<keyword evidence="2" id="KW-1185">Reference proteome</keyword>
<protein>
    <submittedName>
        <fullName evidence="1">Uncharacterized protein</fullName>
    </submittedName>
</protein>
<dbReference type="EMBL" id="ML119779">
    <property type="protein sequence ID" value="RPA74810.1"/>
    <property type="molecule type" value="Genomic_DNA"/>
</dbReference>
<gene>
    <name evidence="1" type="ORF">BJ508DRAFT_332663</name>
</gene>
<dbReference type="AlphaFoldDB" id="A0A3N4HSN2"/>
<dbReference type="Proteomes" id="UP000275078">
    <property type="component" value="Unassembled WGS sequence"/>
</dbReference>
<reference evidence="1 2" key="1">
    <citation type="journal article" date="2018" name="Nat. Ecol. Evol.">
        <title>Pezizomycetes genomes reveal the molecular basis of ectomycorrhizal truffle lifestyle.</title>
        <authorList>
            <person name="Murat C."/>
            <person name="Payen T."/>
            <person name="Noel B."/>
            <person name="Kuo A."/>
            <person name="Morin E."/>
            <person name="Chen J."/>
            <person name="Kohler A."/>
            <person name="Krizsan K."/>
            <person name="Balestrini R."/>
            <person name="Da Silva C."/>
            <person name="Montanini B."/>
            <person name="Hainaut M."/>
            <person name="Levati E."/>
            <person name="Barry K.W."/>
            <person name="Belfiori B."/>
            <person name="Cichocki N."/>
            <person name="Clum A."/>
            <person name="Dockter R.B."/>
            <person name="Fauchery L."/>
            <person name="Guy J."/>
            <person name="Iotti M."/>
            <person name="Le Tacon F."/>
            <person name="Lindquist E.A."/>
            <person name="Lipzen A."/>
            <person name="Malagnac F."/>
            <person name="Mello A."/>
            <person name="Molinier V."/>
            <person name="Miyauchi S."/>
            <person name="Poulain J."/>
            <person name="Riccioni C."/>
            <person name="Rubini A."/>
            <person name="Sitrit Y."/>
            <person name="Splivallo R."/>
            <person name="Traeger S."/>
            <person name="Wang M."/>
            <person name="Zifcakova L."/>
            <person name="Wipf D."/>
            <person name="Zambonelli A."/>
            <person name="Paolocci F."/>
            <person name="Nowrousian M."/>
            <person name="Ottonello S."/>
            <person name="Baldrian P."/>
            <person name="Spatafora J.W."/>
            <person name="Henrissat B."/>
            <person name="Nagy L.G."/>
            <person name="Aury J.M."/>
            <person name="Wincker P."/>
            <person name="Grigoriev I.V."/>
            <person name="Bonfante P."/>
            <person name="Martin F.M."/>
        </authorList>
    </citation>
    <scope>NUCLEOTIDE SEQUENCE [LARGE SCALE GENOMIC DNA]</scope>
    <source>
        <strain evidence="1 2">RN42</strain>
    </source>
</reference>